<gene>
    <name evidence="1" type="ORF">CKY01_18905</name>
</gene>
<dbReference type="EMBL" id="NSCI01000033">
    <property type="protein sequence ID" value="RAW85770.1"/>
    <property type="molecule type" value="Genomic_DNA"/>
</dbReference>
<organism evidence="1 2">
    <name type="scientific">Photorhabdus laumondii subsp. clarkei</name>
    <dbReference type="NCBI Taxonomy" id="2029685"/>
    <lineage>
        <taxon>Bacteria</taxon>
        <taxon>Pseudomonadati</taxon>
        <taxon>Pseudomonadota</taxon>
        <taxon>Gammaproteobacteria</taxon>
        <taxon>Enterobacterales</taxon>
        <taxon>Morganellaceae</taxon>
        <taxon>Photorhabdus</taxon>
    </lineage>
</organism>
<dbReference type="Proteomes" id="UP000250870">
    <property type="component" value="Unassembled WGS sequence"/>
</dbReference>
<accession>A0A329VB04</accession>
<comment type="caution">
    <text evidence="1">The sequence shown here is derived from an EMBL/GenBank/DDBJ whole genome shotgun (WGS) entry which is preliminary data.</text>
</comment>
<proteinExistence type="predicted"/>
<evidence type="ECO:0008006" key="3">
    <source>
        <dbReference type="Google" id="ProtNLM"/>
    </source>
</evidence>
<reference evidence="1 2" key="1">
    <citation type="journal article" date="2018" name="Int. J. Syst. Evol. Microbiol.">
        <title>Whole-genome-based revisit of Photorhabdus phylogeny: proposal for the elevation of most Photorhabdus subspecies to the species level and description of one novel species Photorhabdus bodei sp. nov., and one novel subspecies Photorhabdus laumondii subsp. clarkei subsp. nov.</title>
        <authorList>
            <person name="Machado R.A.R."/>
            <person name="Wuthrich D."/>
            <person name="Kuhnert P."/>
            <person name="Arce C.C.M."/>
            <person name="Thonen L."/>
            <person name="Ruiz C."/>
            <person name="Zhang X."/>
            <person name="Robert C.A.M."/>
            <person name="Karimi J."/>
            <person name="Kamali S."/>
            <person name="Ma J."/>
            <person name="Bruggmann R."/>
            <person name="Erb M."/>
        </authorList>
    </citation>
    <scope>NUCLEOTIDE SEQUENCE [LARGE SCALE GENOMIC DNA]</scope>
    <source>
        <strain evidence="1 2">BOJ-47</strain>
    </source>
</reference>
<name>A0A329VB04_9GAMM</name>
<dbReference type="InterPro" id="IPR009241">
    <property type="entry name" value="HigB-like"/>
</dbReference>
<evidence type="ECO:0000313" key="2">
    <source>
        <dbReference type="Proteomes" id="UP000250870"/>
    </source>
</evidence>
<dbReference type="Pfam" id="PF05973">
    <property type="entry name" value="Gp49"/>
    <property type="match status" value="1"/>
</dbReference>
<dbReference type="AlphaFoldDB" id="A0A329VB04"/>
<sequence>MKDIIYWNAKVQEEIDNYPDAVRDRINFELIALQGDYPHSFDNFDFYEVLSDGDLLKELKMEYPPAQKKSMREAIGRYAMQLTIKSTDSYRMIYVAKFEEAIYVLHTFKKKTEGVARKDCKTAAGRYKQLEEYRKKM</sequence>
<dbReference type="RefSeq" id="WP_113026787.1">
    <property type="nucleotide sequence ID" value="NZ_CAWNWQ010000033.1"/>
</dbReference>
<protein>
    <recommendedName>
        <fullName evidence="3">Type II toxin-antitoxin system RelE/ParE family toxin</fullName>
    </recommendedName>
</protein>
<evidence type="ECO:0000313" key="1">
    <source>
        <dbReference type="EMBL" id="RAW85770.1"/>
    </source>
</evidence>